<accession>A0A1H2TIX5</accession>
<dbReference type="EMBL" id="FNNG01000002">
    <property type="protein sequence ID" value="SDW43903.1"/>
    <property type="molecule type" value="Genomic_DNA"/>
</dbReference>
<evidence type="ECO:0000256" key="4">
    <source>
        <dbReference type="ARBA" id="ARBA00022679"/>
    </source>
</evidence>
<sequence length="240" mass="26387">MSKLYVIGIGPGGREHMTLKAIETIKKCDIIIGYTPYIGYLGDLIEGKQIYSTGMKGEIDRCKLAIRKAKEGHNTAIISTGDAGLYGMAGPILELKEEIEVEIVPGVTAAFSAASELGSPIMHDFASISLSDLLTPWEAIEKRIEKASEGDFVITIYNPRSNSRRNHLEKAVRIMLKYKEKDTPVGIVRNSGRANTEIILTTLQSIPYEKVDMLSILIIGNSNTYVKGNKMITPRGYHIG</sequence>
<evidence type="ECO:0000256" key="2">
    <source>
        <dbReference type="ARBA" id="ARBA00022573"/>
    </source>
</evidence>
<name>A0A1H2TIX5_9FIRM</name>
<evidence type="ECO:0000313" key="7">
    <source>
        <dbReference type="EMBL" id="SDW43903.1"/>
    </source>
</evidence>
<dbReference type="NCBIfam" id="TIGR01466">
    <property type="entry name" value="cobJ_cbiH"/>
    <property type="match status" value="1"/>
</dbReference>
<keyword evidence="2" id="KW-0169">Cobalamin biosynthesis</keyword>
<dbReference type="PANTHER" id="PTHR47036:SF1">
    <property type="entry name" value="COBALT-FACTOR III C(17)-METHYLTRANSFERASE-RELATED"/>
    <property type="match status" value="1"/>
</dbReference>
<dbReference type="CDD" id="cd11646">
    <property type="entry name" value="Precorrin_3B_C17_MT"/>
    <property type="match status" value="1"/>
</dbReference>
<dbReference type="AlphaFoldDB" id="A0A1H2TIX5"/>
<reference evidence="7 8" key="1">
    <citation type="submission" date="2016-10" db="EMBL/GenBank/DDBJ databases">
        <authorList>
            <person name="de Groot N.N."/>
        </authorList>
    </citation>
    <scope>NUCLEOTIDE SEQUENCE [LARGE SCALE GENOMIC DNA]</scope>
    <source>
        <strain evidence="7 8">DSM 23310</strain>
    </source>
</reference>
<dbReference type="Gene3D" id="3.40.1010.10">
    <property type="entry name" value="Cobalt-precorrin-4 Transmethylase, Domain 1"/>
    <property type="match status" value="1"/>
</dbReference>
<comment type="pathway">
    <text evidence="1">Cofactor biosynthesis; adenosylcobalamin biosynthesis.</text>
</comment>
<dbReference type="GO" id="GO:0008168">
    <property type="term" value="F:methyltransferase activity"/>
    <property type="evidence" value="ECO:0007669"/>
    <property type="project" value="UniProtKB-KW"/>
</dbReference>
<dbReference type="Pfam" id="PF00590">
    <property type="entry name" value="TP_methylase"/>
    <property type="match status" value="1"/>
</dbReference>
<evidence type="ECO:0000259" key="6">
    <source>
        <dbReference type="Pfam" id="PF00590"/>
    </source>
</evidence>
<dbReference type="UniPathway" id="UPA00148"/>
<evidence type="ECO:0000256" key="5">
    <source>
        <dbReference type="ARBA" id="ARBA00022691"/>
    </source>
</evidence>
<evidence type="ECO:0000313" key="8">
    <source>
        <dbReference type="Proteomes" id="UP000198828"/>
    </source>
</evidence>
<dbReference type="InterPro" id="IPR014777">
    <property type="entry name" value="4pyrrole_Mease_sub1"/>
</dbReference>
<protein>
    <submittedName>
        <fullName evidence="7">Cobalt-precorrin 3 C17-methyltransferase</fullName>
    </submittedName>
</protein>
<proteinExistence type="predicted"/>
<dbReference type="InterPro" id="IPR014776">
    <property type="entry name" value="4pyrrole_Mease_sub2"/>
</dbReference>
<keyword evidence="3 7" id="KW-0489">Methyltransferase</keyword>
<feature type="domain" description="Tetrapyrrole methylase" evidence="6">
    <location>
        <begin position="3"/>
        <end position="206"/>
    </location>
</feature>
<dbReference type="OrthoDB" id="9772960at2"/>
<evidence type="ECO:0000256" key="3">
    <source>
        <dbReference type="ARBA" id="ARBA00022603"/>
    </source>
</evidence>
<keyword evidence="4 7" id="KW-0808">Transferase</keyword>
<dbReference type="InterPro" id="IPR006363">
    <property type="entry name" value="Cbl_synth_CobJ/CibH_dom"/>
</dbReference>
<dbReference type="GO" id="GO:0032259">
    <property type="term" value="P:methylation"/>
    <property type="evidence" value="ECO:0007669"/>
    <property type="project" value="UniProtKB-KW"/>
</dbReference>
<dbReference type="RefSeq" id="WP_093750963.1">
    <property type="nucleotide sequence ID" value="NZ_BSYN01000002.1"/>
</dbReference>
<evidence type="ECO:0000256" key="1">
    <source>
        <dbReference type="ARBA" id="ARBA00004953"/>
    </source>
</evidence>
<dbReference type="PANTHER" id="PTHR47036">
    <property type="entry name" value="COBALT-FACTOR III C(17)-METHYLTRANSFERASE-RELATED"/>
    <property type="match status" value="1"/>
</dbReference>
<organism evidence="7 8">
    <name type="scientific">Tepidimicrobium xylanilyticum</name>
    <dbReference type="NCBI Taxonomy" id="1123352"/>
    <lineage>
        <taxon>Bacteria</taxon>
        <taxon>Bacillati</taxon>
        <taxon>Bacillota</taxon>
        <taxon>Tissierellia</taxon>
        <taxon>Tissierellales</taxon>
        <taxon>Tepidimicrobiaceae</taxon>
        <taxon>Tepidimicrobium</taxon>
    </lineage>
</organism>
<keyword evidence="5" id="KW-0949">S-adenosyl-L-methionine</keyword>
<dbReference type="Gene3D" id="3.30.950.10">
    <property type="entry name" value="Methyltransferase, Cobalt-precorrin-4 Transmethylase, Domain 2"/>
    <property type="match status" value="1"/>
</dbReference>
<gene>
    <name evidence="7" type="ORF">SAMN05660923_00727</name>
</gene>
<dbReference type="Proteomes" id="UP000198828">
    <property type="component" value="Unassembled WGS sequence"/>
</dbReference>
<dbReference type="InterPro" id="IPR035996">
    <property type="entry name" value="4pyrrol_Methylase_sf"/>
</dbReference>
<keyword evidence="8" id="KW-1185">Reference proteome</keyword>
<dbReference type="InterPro" id="IPR051810">
    <property type="entry name" value="Precorrin_MeTrfase"/>
</dbReference>
<dbReference type="GO" id="GO:0009236">
    <property type="term" value="P:cobalamin biosynthetic process"/>
    <property type="evidence" value="ECO:0007669"/>
    <property type="project" value="UniProtKB-UniPathway"/>
</dbReference>
<dbReference type="SUPFAM" id="SSF53790">
    <property type="entry name" value="Tetrapyrrole methylase"/>
    <property type="match status" value="1"/>
</dbReference>
<dbReference type="InterPro" id="IPR000878">
    <property type="entry name" value="4pyrrol_Mease"/>
</dbReference>